<dbReference type="InterPro" id="IPR027417">
    <property type="entry name" value="P-loop_NTPase"/>
</dbReference>
<name>A0A430J5R4_9BACL</name>
<dbReference type="EMBL" id="RXHU01000103">
    <property type="protein sequence ID" value="RTE03521.1"/>
    <property type="molecule type" value="Genomic_DNA"/>
</dbReference>
<comment type="caution">
    <text evidence="5">The sequence shown here is derived from an EMBL/GenBank/DDBJ whole genome shotgun (WGS) entry which is preliminary data.</text>
</comment>
<evidence type="ECO:0000256" key="3">
    <source>
        <dbReference type="ARBA" id="ARBA00022840"/>
    </source>
</evidence>
<keyword evidence="2" id="KW-0547">Nucleotide-binding</keyword>
<dbReference type="RefSeq" id="WP_126144534.1">
    <property type="nucleotide sequence ID" value="NZ_RXHU01000103.1"/>
</dbReference>
<proteinExistence type="predicted"/>
<dbReference type="Gene3D" id="3.40.50.300">
    <property type="entry name" value="P-loop containing nucleotide triphosphate hydrolases"/>
    <property type="match status" value="1"/>
</dbReference>
<gene>
    <name evidence="5" type="ORF">EJQ19_28025</name>
</gene>
<keyword evidence="3 5" id="KW-0067">ATP-binding</keyword>
<feature type="domain" description="ABC transporter" evidence="4">
    <location>
        <begin position="24"/>
        <end position="257"/>
    </location>
</feature>
<keyword evidence="6" id="KW-1185">Reference proteome</keyword>
<dbReference type="InterPro" id="IPR003439">
    <property type="entry name" value="ABC_transporter-like_ATP-bd"/>
</dbReference>
<dbReference type="GO" id="GO:0016887">
    <property type="term" value="F:ATP hydrolysis activity"/>
    <property type="evidence" value="ECO:0007669"/>
    <property type="project" value="InterPro"/>
</dbReference>
<dbReference type="Proteomes" id="UP000276128">
    <property type="component" value="Unassembled WGS sequence"/>
</dbReference>
<sequence length="334" mass="37570">MITIRVEQLAKSFQLKKKREGFAASLKSLVRPEYMEKAAVEAVSFTVRQGEKLAFLGPNGAGKSTTIKMLTGILHPTSGRAEVLGLNPWRERTKLSHRIGSVFGQKSQLWYHLPPSDTFELMSRIYELRRSDYVKRRDELIERFDIGPHLHTAVRKLSLGERMRCEIAVSLLHRPQVIFLDEPTIGLDVVVKQRIRELVNELNREEGTTLFVTSHDAGDVEKLCDRAIVINGGRVIFDDEVDVMKRRYLTYKTIQLVLAEEPPPLQLPGVREQARSGVKLTLSVDTGVTSIEAVLSGIMASHRILDVTVEDPPMEDIITQMYSSGVAGREEATP</sequence>
<dbReference type="PANTHER" id="PTHR42711">
    <property type="entry name" value="ABC TRANSPORTER ATP-BINDING PROTEIN"/>
    <property type="match status" value="1"/>
</dbReference>
<evidence type="ECO:0000256" key="1">
    <source>
        <dbReference type="ARBA" id="ARBA00022448"/>
    </source>
</evidence>
<accession>A0A430J5R4</accession>
<dbReference type="InterPro" id="IPR050763">
    <property type="entry name" value="ABC_transporter_ATP-binding"/>
</dbReference>
<dbReference type="PANTHER" id="PTHR42711:SF1">
    <property type="entry name" value="ABC-TRANSPORT PROTEIN, ATP-BINDING COMPONENT"/>
    <property type="match status" value="1"/>
</dbReference>
<dbReference type="SUPFAM" id="SSF52540">
    <property type="entry name" value="P-loop containing nucleoside triphosphate hydrolases"/>
    <property type="match status" value="1"/>
</dbReference>
<organism evidence="5 6">
    <name type="scientific">Paenibacillus whitsoniae</name>
    <dbReference type="NCBI Taxonomy" id="2496558"/>
    <lineage>
        <taxon>Bacteria</taxon>
        <taxon>Bacillati</taxon>
        <taxon>Bacillota</taxon>
        <taxon>Bacilli</taxon>
        <taxon>Bacillales</taxon>
        <taxon>Paenibacillaceae</taxon>
        <taxon>Paenibacillus</taxon>
    </lineage>
</organism>
<dbReference type="Pfam" id="PF00005">
    <property type="entry name" value="ABC_tran"/>
    <property type="match status" value="1"/>
</dbReference>
<keyword evidence="1" id="KW-0813">Transport</keyword>
<evidence type="ECO:0000313" key="5">
    <source>
        <dbReference type="EMBL" id="RTE03521.1"/>
    </source>
</evidence>
<reference evidence="5 6" key="1">
    <citation type="submission" date="2018-12" db="EMBL/GenBank/DDBJ databases">
        <title>Bacillus ochoae sp. nov., Paenibacillus whitsoniae sp. nov., Paenibacillus spiritus sp. nov. Isolated from the Mars Exploration Rover during spacecraft assembly.</title>
        <authorList>
            <person name="Seuylemezian A."/>
            <person name="Vaishampayan P."/>
        </authorList>
    </citation>
    <scope>NUCLEOTIDE SEQUENCE [LARGE SCALE GENOMIC DNA]</scope>
    <source>
        <strain evidence="5 6">MER 54</strain>
    </source>
</reference>
<dbReference type="OrthoDB" id="9804819at2"/>
<dbReference type="GO" id="GO:0005524">
    <property type="term" value="F:ATP binding"/>
    <property type="evidence" value="ECO:0007669"/>
    <property type="project" value="UniProtKB-KW"/>
</dbReference>
<dbReference type="SMART" id="SM00382">
    <property type="entry name" value="AAA"/>
    <property type="match status" value="1"/>
</dbReference>
<dbReference type="PROSITE" id="PS50893">
    <property type="entry name" value="ABC_TRANSPORTER_2"/>
    <property type="match status" value="1"/>
</dbReference>
<dbReference type="AlphaFoldDB" id="A0A430J5R4"/>
<evidence type="ECO:0000313" key="6">
    <source>
        <dbReference type="Proteomes" id="UP000276128"/>
    </source>
</evidence>
<protein>
    <submittedName>
        <fullName evidence="5">ATP-binding cassette domain-containing protein</fullName>
    </submittedName>
</protein>
<evidence type="ECO:0000259" key="4">
    <source>
        <dbReference type="PROSITE" id="PS50893"/>
    </source>
</evidence>
<evidence type="ECO:0000256" key="2">
    <source>
        <dbReference type="ARBA" id="ARBA00022741"/>
    </source>
</evidence>
<dbReference type="InterPro" id="IPR003593">
    <property type="entry name" value="AAA+_ATPase"/>
</dbReference>